<protein>
    <submittedName>
        <fullName evidence="1">Uncharacterized protein</fullName>
    </submittedName>
</protein>
<keyword evidence="2" id="KW-1185">Reference proteome</keyword>
<evidence type="ECO:0000313" key="1">
    <source>
        <dbReference type="EMBL" id="KAI9907967.1"/>
    </source>
</evidence>
<gene>
    <name evidence="1" type="ORF">PsorP6_003628</name>
</gene>
<comment type="caution">
    <text evidence="1">The sequence shown here is derived from an EMBL/GenBank/DDBJ whole genome shotgun (WGS) entry which is preliminary data.</text>
</comment>
<dbReference type="EMBL" id="CM047587">
    <property type="protein sequence ID" value="KAI9907967.1"/>
    <property type="molecule type" value="Genomic_DNA"/>
</dbReference>
<organism evidence="1 2">
    <name type="scientific">Peronosclerospora sorghi</name>
    <dbReference type="NCBI Taxonomy" id="230839"/>
    <lineage>
        <taxon>Eukaryota</taxon>
        <taxon>Sar</taxon>
        <taxon>Stramenopiles</taxon>
        <taxon>Oomycota</taxon>
        <taxon>Peronosporomycetes</taxon>
        <taxon>Peronosporales</taxon>
        <taxon>Peronosporaceae</taxon>
        <taxon>Peronosclerospora</taxon>
    </lineage>
</organism>
<dbReference type="Proteomes" id="UP001163321">
    <property type="component" value="Chromosome 8"/>
</dbReference>
<evidence type="ECO:0000313" key="2">
    <source>
        <dbReference type="Proteomes" id="UP001163321"/>
    </source>
</evidence>
<sequence length="153" mass="16992">MEKVEIRERAKCRVFGDVCTMAPVATIATSSQEACIARYMTANETSSSCSSTRVLSSVLIGATTILDPVASISSTNSGMDNNLKLRKPTSIRAPKLNTVPMHMDIYCFVFVRPHDSSSEIDNQANDKRYFELRNWPHAPMHSTFTVSSLRFVP</sequence>
<name>A0ACC0VNR0_9STRA</name>
<reference evidence="1 2" key="1">
    <citation type="journal article" date="2022" name="bioRxiv">
        <title>The genome of the oomycete Peronosclerospora sorghi, a cosmopolitan pathogen of maize and sorghum, is inflated with dispersed pseudogenes.</title>
        <authorList>
            <person name="Fletcher K."/>
            <person name="Martin F."/>
            <person name="Isakeit T."/>
            <person name="Cavanaugh K."/>
            <person name="Magill C."/>
            <person name="Michelmore R."/>
        </authorList>
    </citation>
    <scope>NUCLEOTIDE SEQUENCE [LARGE SCALE GENOMIC DNA]</scope>
    <source>
        <strain evidence="1">P6</strain>
    </source>
</reference>
<proteinExistence type="predicted"/>
<accession>A0ACC0VNR0</accession>